<feature type="signal peptide" evidence="1">
    <location>
        <begin position="1"/>
        <end position="16"/>
    </location>
</feature>
<organism evidence="2 3">
    <name type="scientific">Elsinoe ampelina</name>
    <dbReference type="NCBI Taxonomy" id="302913"/>
    <lineage>
        <taxon>Eukaryota</taxon>
        <taxon>Fungi</taxon>
        <taxon>Dikarya</taxon>
        <taxon>Ascomycota</taxon>
        <taxon>Pezizomycotina</taxon>
        <taxon>Dothideomycetes</taxon>
        <taxon>Dothideomycetidae</taxon>
        <taxon>Myriangiales</taxon>
        <taxon>Elsinoaceae</taxon>
        <taxon>Elsinoe</taxon>
    </lineage>
</organism>
<keyword evidence="3" id="KW-1185">Reference proteome</keyword>
<dbReference type="OrthoDB" id="10495346at2759"/>
<accession>A0A6A6GPX8</accession>
<dbReference type="EMBL" id="ML992501">
    <property type="protein sequence ID" value="KAF2227433.1"/>
    <property type="molecule type" value="Genomic_DNA"/>
</dbReference>
<gene>
    <name evidence="2" type="ORF">BDZ85DRAFT_254316</name>
</gene>
<evidence type="ECO:0008006" key="4">
    <source>
        <dbReference type="Google" id="ProtNLM"/>
    </source>
</evidence>
<evidence type="ECO:0000313" key="3">
    <source>
        <dbReference type="Proteomes" id="UP000799538"/>
    </source>
</evidence>
<protein>
    <recommendedName>
        <fullName evidence="4">GPI anchored protein</fullName>
    </recommendedName>
</protein>
<evidence type="ECO:0000313" key="2">
    <source>
        <dbReference type="EMBL" id="KAF2227433.1"/>
    </source>
</evidence>
<name>A0A6A6GPX8_9PEZI</name>
<reference evidence="3" key="1">
    <citation type="journal article" date="2020" name="Stud. Mycol.">
        <title>101 Dothideomycetes genomes: A test case for predicting lifestyles and emergence of pathogens.</title>
        <authorList>
            <person name="Haridas S."/>
            <person name="Albert R."/>
            <person name="Binder M."/>
            <person name="Bloem J."/>
            <person name="LaButti K."/>
            <person name="Salamov A."/>
            <person name="Andreopoulos B."/>
            <person name="Baker S."/>
            <person name="Barry K."/>
            <person name="Bills G."/>
            <person name="Bluhm B."/>
            <person name="Cannon C."/>
            <person name="Castanera R."/>
            <person name="Culley D."/>
            <person name="Daum C."/>
            <person name="Ezra D."/>
            <person name="Gonzalez J."/>
            <person name="Henrissat B."/>
            <person name="Kuo A."/>
            <person name="Liang C."/>
            <person name="Lipzen A."/>
            <person name="Lutzoni F."/>
            <person name="Magnuson J."/>
            <person name="Mondo S."/>
            <person name="Nolan M."/>
            <person name="Ohm R."/>
            <person name="Pangilinan J."/>
            <person name="Park H.-J."/>
            <person name="Ramirez L."/>
            <person name="Alfaro M."/>
            <person name="Sun H."/>
            <person name="Tritt A."/>
            <person name="Yoshinaga Y."/>
            <person name="Zwiers L.-H."/>
            <person name="Turgeon B."/>
            <person name="Goodwin S."/>
            <person name="Spatafora J."/>
            <person name="Crous P."/>
            <person name="Grigoriev I."/>
        </authorList>
    </citation>
    <scope>NUCLEOTIDE SEQUENCE [LARGE SCALE GENOMIC DNA]</scope>
    <source>
        <strain evidence="3">CECT 20119</strain>
    </source>
</reference>
<keyword evidence="1" id="KW-0732">Signal</keyword>
<dbReference type="AlphaFoldDB" id="A0A6A6GPX8"/>
<sequence length="145" mass="14092">MHRFLPITFFAIAASAQLTEIPSDAFASAIVVIGGAVQAGTNGTTSLATYTTSSSPAEDTTKAIDAIIGGVRAGSNATETPAEITASPTTVSTIVTTLATTSAESSAAASQTGNAQGMINAAPRSGLQGAGLAAALAIGAFAFAV</sequence>
<evidence type="ECO:0000256" key="1">
    <source>
        <dbReference type="SAM" id="SignalP"/>
    </source>
</evidence>
<feature type="chain" id="PRO_5025543240" description="GPI anchored protein" evidence="1">
    <location>
        <begin position="17"/>
        <end position="145"/>
    </location>
</feature>
<dbReference type="Proteomes" id="UP000799538">
    <property type="component" value="Unassembled WGS sequence"/>
</dbReference>
<proteinExistence type="predicted"/>